<evidence type="ECO:0000313" key="4">
    <source>
        <dbReference type="EMBL" id="SFS16310.1"/>
    </source>
</evidence>
<dbReference type="Proteomes" id="UP000199024">
    <property type="component" value="Unassembled WGS sequence"/>
</dbReference>
<dbReference type="OrthoDB" id="9780932at2"/>
<dbReference type="GO" id="GO:0016787">
    <property type="term" value="F:hydrolase activity"/>
    <property type="evidence" value="ECO:0007669"/>
    <property type="project" value="UniProtKB-KW"/>
</dbReference>
<dbReference type="STRING" id="474950.SAMN05421771_2893"/>
<keyword evidence="2" id="KW-0378">Hydrolase</keyword>
<dbReference type="Gene3D" id="3.40.50.1820">
    <property type="entry name" value="alpha/beta hydrolase"/>
    <property type="match status" value="1"/>
</dbReference>
<evidence type="ECO:0000256" key="2">
    <source>
        <dbReference type="ARBA" id="ARBA00022801"/>
    </source>
</evidence>
<organism evidence="4 5">
    <name type="scientific">Granulicella pectinivorans</name>
    <dbReference type="NCBI Taxonomy" id="474950"/>
    <lineage>
        <taxon>Bacteria</taxon>
        <taxon>Pseudomonadati</taxon>
        <taxon>Acidobacteriota</taxon>
        <taxon>Terriglobia</taxon>
        <taxon>Terriglobales</taxon>
        <taxon>Acidobacteriaceae</taxon>
        <taxon>Granulicella</taxon>
    </lineage>
</organism>
<dbReference type="Pfam" id="PF00561">
    <property type="entry name" value="Abhydrolase_1"/>
    <property type="match status" value="1"/>
</dbReference>
<dbReference type="FunFam" id="3.40.50.1820:FF:000042">
    <property type="entry name" value="probable strigolactone esterase DAD2"/>
    <property type="match status" value="1"/>
</dbReference>
<keyword evidence="5" id="KW-1185">Reference proteome</keyword>
<evidence type="ECO:0000313" key="5">
    <source>
        <dbReference type="Proteomes" id="UP000199024"/>
    </source>
</evidence>
<dbReference type="InterPro" id="IPR029058">
    <property type="entry name" value="AB_hydrolase_fold"/>
</dbReference>
<accession>A0A1I6MKU0</accession>
<dbReference type="PANTHER" id="PTHR43039">
    <property type="entry name" value="ESTERASE-RELATED"/>
    <property type="match status" value="1"/>
</dbReference>
<gene>
    <name evidence="4" type="ORF">SAMN05421771_2893</name>
</gene>
<reference evidence="4 5" key="1">
    <citation type="submission" date="2016-10" db="EMBL/GenBank/DDBJ databases">
        <authorList>
            <person name="de Groot N.N."/>
        </authorList>
    </citation>
    <scope>NUCLEOTIDE SEQUENCE [LARGE SCALE GENOMIC DNA]</scope>
    <source>
        <strain evidence="4 5">DSM 21001</strain>
    </source>
</reference>
<proteinExistence type="inferred from homology"/>
<comment type="similarity">
    <text evidence="1">Belongs to the AB hydrolase superfamily.</text>
</comment>
<dbReference type="InterPro" id="IPR000073">
    <property type="entry name" value="AB_hydrolase_1"/>
</dbReference>
<evidence type="ECO:0000259" key="3">
    <source>
        <dbReference type="Pfam" id="PF00561"/>
    </source>
</evidence>
<feature type="domain" description="AB hydrolase-1" evidence="3">
    <location>
        <begin position="41"/>
        <end position="273"/>
    </location>
</feature>
<dbReference type="EMBL" id="FOZL01000001">
    <property type="protein sequence ID" value="SFS16310.1"/>
    <property type="molecule type" value="Genomic_DNA"/>
</dbReference>
<dbReference type="SUPFAM" id="SSF53474">
    <property type="entry name" value="alpha/beta-Hydrolases"/>
    <property type="match status" value="1"/>
</dbReference>
<protein>
    <submittedName>
        <fullName evidence="4">Pimeloyl-ACP methyl ester carboxylesterase</fullName>
    </submittedName>
</protein>
<sequence length="285" mass="31432">MLYSPRTGCCMALTYVSEGVPLAGLDWCGRHRVTVTGTKGPLVVLQHGFGTDQSCWHKVLPSLTDDYRIIRMDLAGASSPEAFDARQYDQIDAYADDLLRVLHELEVEECLYIGASVGCMVGMLAALSQPSMFTKLIFIAGSPRYLNDGAYTGGFEQSDLDGLYAAMHNDYQGWISGFAPLAVRSVPQSAAVKEFSESLFRYRPDIALSMARTIFQSDFRAHLPLLQTPTVLLQTKNDIAVPEAVGEYLRQHIRDSKLELLPVEGHFPHLVAPDLVAGALRRHLA</sequence>
<name>A0A1I6MKU0_9BACT</name>
<dbReference type="AlphaFoldDB" id="A0A1I6MKU0"/>
<evidence type="ECO:0000256" key="1">
    <source>
        <dbReference type="ARBA" id="ARBA00008645"/>
    </source>
</evidence>